<dbReference type="NCBIfam" id="TIGR02532">
    <property type="entry name" value="IV_pilin_GFxxxE"/>
    <property type="match status" value="1"/>
</dbReference>
<keyword evidence="3 6" id="KW-0812">Transmembrane</keyword>
<name>A0A2M7WRT1_9BACT</name>
<comment type="subcellular location">
    <subcellularLocation>
        <location evidence="1">Membrane</location>
        <topology evidence="1">Single-pass membrane protein</topology>
    </subcellularLocation>
</comment>
<evidence type="ECO:0000313" key="8">
    <source>
        <dbReference type="Proteomes" id="UP000230758"/>
    </source>
</evidence>
<evidence type="ECO:0000256" key="6">
    <source>
        <dbReference type="SAM" id="Phobius"/>
    </source>
</evidence>
<dbReference type="EMBL" id="PFXF01000023">
    <property type="protein sequence ID" value="PJA32717.1"/>
    <property type="molecule type" value="Genomic_DNA"/>
</dbReference>
<dbReference type="AlphaFoldDB" id="A0A2M7WRT1"/>
<dbReference type="GO" id="GO:0016020">
    <property type="term" value="C:membrane"/>
    <property type="evidence" value="ECO:0007669"/>
    <property type="project" value="UniProtKB-SubCell"/>
</dbReference>
<evidence type="ECO:0000256" key="5">
    <source>
        <dbReference type="ARBA" id="ARBA00023136"/>
    </source>
</evidence>
<dbReference type="InterPro" id="IPR000983">
    <property type="entry name" value="Bac_GSPG_pilin"/>
</dbReference>
<protein>
    <submittedName>
        <fullName evidence="7">Uncharacterized protein</fullName>
    </submittedName>
</protein>
<dbReference type="InterPro" id="IPR045584">
    <property type="entry name" value="Pilin-like"/>
</dbReference>
<dbReference type="PROSITE" id="PS00409">
    <property type="entry name" value="PROKAR_NTER_METHYL"/>
    <property type="match status" value="1"/>
</dbReference>
<dbReference type="PANTHER" id="PTHR30093">
    <property type="entry name" value="GENERAL SECRETION PATHWAY PROTEIN G"/>
    <property type="match status" value="1"/>
</dbReference>
<gene>
    <name evidence="7" type="ORF">CO185_01840</name>
</gene>
<evidence type="ECO:0000256" key="3">
    <source>
        <dbReference type="ARBA" id="ARBA00022692"/>
    </source>
</evidence>
<dbReference type="InterPro" id="IPR012902">
    <property type="entry name" value="N_methyl_site"/>
</dbReference>
<feature type="transmembrane region" description="Helical" evidence="6">
    <location>
        <begin position="7"/>
        <end position="31"/>
    </location>
</feature>
<evidence type="ECO:0000256" key="2">
    <source>
        <dbReference type="ARBA" id="ARBA00022481"/>
    </source>
</evidence>
<reference evidence="8" key="1">
    <citation type="submission" date="2017-09" db="EMBL/GenBank/DDBJ databases">
        <title>Depth-based differentiation of microbial function through sediment-hosted aquifers and enrichment of novel symbionts in the deep terrestrial subsurface.</title>
        <authorList>
            <person name="Probst A.J."/>
            <person name="Ladd B."/>
            <person name="Jarett J.K."/>
            <person name="Geller-Mcgrath D.E."/>
            <person name="Sieber C.M.K."/>
            <person name="Emerson J.B."/>
            <person name="Anantharaman K."/>
            <person name="Thomas B.C."/>
            <person name="Malmstrom R."/>
            <person name="Stieglmeier M."/>
            <person name="Klingl A."/>
            <person name="Woyke T."/>
            <person name="Ryan C.M."/>
            <person name="Banfield J.F."/>
        </authorList>
    </citation>
    <scope>NUCLEOTIDE SEQUENCE [LARGE SCALE GENOMIC DNA]</scope>
</reference>
<evidence type="ECO:0000313" key="7">
    <source>
        <dbReference type="EMBL" id="PJA32717.1"/>
    </source>
</evidence>
<dbReference type="Pfam" id="PF07963">
    <property type="entry name" value="N_methyl"/>
    <property type="match status" value="1"/>
</dbReference>
<dbReference type="SUPFAM" id="SSF54523">
    <property type="entry name" value="Pili subunits"/>
    <property type="match status" value="1"/>
</dbReference>
<dbReference type="Gene3D" id="3.30.700.10">
    <property type="entry name" value="Glycoprotein, Type 4 Pilin"/>
    <property type="match status" value="1"/>
</dbReference>
<dbReference type="Proteomes" id="UP000230758">
    <property type="component" value="Unassembled WGS sequence"/>
</dbReference>
<comment type="caution">
    <text evidence="7">The sequence shown here is derived from an EMBL/GenBank/DDBJ whole genome shotgun (WGS) entry which is preliminary data.</text>
</comment>
<keyword evidence="5 6" id="KW-0472">Membrane</keyword>
<keyword evidence="4 6" id="KW-1133">Transmembrane helix</keyword>
<dbReference type="PANTHER" id="PTHR30093:SF44">
    <property type="entry name" value="TYPE II SECRETION SYSTEM CORE PROTEIN G"/>
    <property type="match status" value="1"/>
</dbReference>
<dbReference type="GO" id="GO:0015628">
    <property type="term" value="P:protein secretion by the type II secretion system"/>
    <property type="evidence" value="ECO:0007669"/>
    <property type="project" value="InterPro"/>
</dbReference>
<accession>A0A2M7WRT1</accession>
<proteinExistence type="predicted"/>
<keyword evidence="2" id="KW-0488">Methylation</keyword>
<organism evidence="7 8">
    <name type="scientific">Candidatus Zambryskibacteria bacterium CG_4_9_14_3_um_filter_42_15</name>
    <dbReference type="NCBI Taxonomy" id="1975112"/>
    <lineage>
        <taxon>Bacteria</taxon>
        <taxon>Candidatus Zambryskiibacteriota</taxon>
    </lineage>
</organism>
<evidence type="ECO:0000256" key="4">
    <source>
        <dbReference type="ARBA" id="ARBA00022989"/>
    </source>
</evidence>
<dbReference type="GO" id="GO:0015627">
    <property type="term" value="C:type II protein secretion system complex"/>
    <property type="evidence" value="ECO:0007669"/>
    <property type="project" value="InterPro"/>
</dbReference>
<evidence type="ECO:0000256" key="1">
    <source>
        <dbReference type="ARBA" id="ARBA00004167"/>
    </source>
</evidence>
<dbReference type="PRINTS" id="PR00813">
    <property type="entry name" value="BCTERIALGSPG"/>
</dbReference>
<sequence length="148" mass="15455">MDGKEKGFTLIELLVVIAIIGIIGSIVLVYLSDARGKGNDTKVRSQLNSARSAAEVFYSVNNNYNDSAGNIFGSCTVANSMFTDIISGMVKFTTEDNYPNGVELTCYSTATAYAISALLPGAGGTNSWCVDSAGSAKARATPINSTSC</sequence>